<sequence>MFGTCLFWTKREKEASTGFWPARETVFLGDPTDEVPPEWQLQPKSRNHEEAKDTAIREERWMKEVLIERKLKTLCRRSGGIEEVFAHYDEDKSGELDLDEFQLMLASIGDELNKRELVWIVREISNGRKKRISFDEFERFVSRSNRVGVSCTVEWPRAFPDEFYATLRKLYDPKRLAPRFHPLYTLPALAKRDALKFDKKVRRGLDFLWKRIDLDKSGRIERDEYILMHEKICQVMAGLGKLDEKVAPGGRLDRDEQRKLALEDWKIDNQGFGFVNYARFVSCWFQIADQFTDSITASEYDCFLSGIIANLFPDDAKREGLVDPPPRLPLCPEGRTADDAGRGSSRGIEEAAEAAEKTAAAALAAATDAAAGA</sequence>
<gene>
    <name evidence="4" type="ORF">CTAYLR_001212</name>
</gene>
<dbReference type="Pfam" id="PF13202">
    <property type="entry name" value="EF-hand_5"/>
    <property type="match status" value="1"/>
</dbReference>
<dbReference type="SUPFAM" id="SSF47473">
    <property type="entry name" value="EF-hand"/>
    <property type="match status" value="1"/>
</dbReference>
<dbReference type="CDD" id="cd00051">
    <property type="entry name" value="EFh"/>
    <property type="match status" value="1"/>
</dbReference>
<dbReference type="InterPro" id="IPR002048">
    <property type="entry name" value="EF_hand_dom"/>
</dbReference>
<dbReference type="GO" id="GO:0005509">
    <property type="term" value="F:calcium ion binding"/>
    <property type="evidence" value="ECO:0007669"/>
    <property type="project" value="InterPro"/>
</dbReference>
<evidence type="ECO:0000313" key="4">
    <source>
        <dbReference type="EMBL" id="KAJ8602481.1"/>
    </source>
</evidence>
<dbReference type="Pfam" id="PF13499">
    <property type="entry name" value="EF-hand_7"/>
    <property type="match status" value="1"/>
</dbReference>
<organism evidence="4 5">
    <name type="scientific">Chrysophaeum taylorii</name>
    <dbReference type="NCBI Taxonomy" id="2483200"/>
    <lineage>
        <taxon>Eukaryota</taxon>
        <taxon>Sar</taxon>
        <taxon>Stramenopiles</taxon>
        <taxon>Ochrophyta</taxon>
        <taxon>Pelagophyceae</taxon>
        <taxon>Pelagomonadales</taxon>
        <taxon>Pelagomonadaceae</taxon>
        <taxon>Chrysophaeum</taxon>
    </lineage>
</organism>
<dbReference type="Proteomes" id="UP001230188">
    <property type="component" value="Unassembled WGS sequence"/>
</dbReference>
<dbReference type="AlphaFoldDB" id="A0AAD7UCN8"/>
<evidence type="ECO:0000313" key="5">
    <source>
        <dbReference type="Proteomes" id="UP001230188"/>
    </source>
</evidence>
<comment type="caution">
    <text evidence="4">The sequence shown here is derived from an EMBL/GenBank/DDBJ whole genome shotgun (WGS) entry which is preliminary data.</text>
</comment>
<dbReference type="InterPro" id="IPR018247">
    <property type="entry name" value="EF_Hand_1_Ca_BS"/>
</dbReference>
<name>A0AAD7UCN8_9STRA</name>
<dbReference type="InterPro" id="IPR011992">
    <property type="entry name" value="EF-hand-dom_pair"/>
</dbReference>
<evidence type="ECO:0000256" key="1">
    <source>
        <dbReference type="ARBA" id="ARBA00022837"/>
    </source>
</evidence>
<feature type="domain" description="EF-hand" evidence="3">
    <location>
        <begin position="200"/>
        <end position="235"/>
    </location>
</feature>
<accession>A0AAD7UCN8</accession>
<protein>
    <recommendedName>
        <fullName evidence="3">EF-hand domain-containing protein</fullName>
    </recommendedName>
</protein>
<proteinExistence type="predicted"/>
<evidence type="ECO:0000256" key="2">
    <source>
        <dbReference type="SAM" id="MobiDB-lite"/>
    </source>
</evidence>
<reference evidence="4" key="1">
    <citation type="submission" date="2023-01" db="EMBL/GenBank/DDBJ databases">
        <title>Metagenome sequencing of chrysophaentin producing Chrysophaeum taylorii.</title>
        <authorList>
            <person name="Davison J."/>
            <person name="Bewley C."/>
        </authorList>
    </citation>
    <scope>NUCLEOTIDE SEQUENCE</scope>
    <source>
        <strain evidence="4">NIES-1699</strain>
    </source>
</reference>
<dbReference type="PROSITE" id="PS50222">
    <property type="entry name" value="EF_HAND_2"/>
    <property type="match status" value="2"/>
</dbReference>
<feature type="region of interest" description="Disordered" evidence="2">
    <location>
        <begin position="324"/>
        <end position="353"/>
    </location>
</feature>
<feature type="domain" description="EF-hand" evidence="3">
    <location>
        <begin position="76"/>
        <end position="111"/>
    </location>
</feature>
<dbReference type="PROSITE" id="PS00018">
    <property type="entry name" value="EF_HAND_1"/>
    <property type="match status" value="2"/>
</dbReference>
<dbReference type="Gene3D" id="1.10.238.10">
    <property type="entry name" value="EF-hand"/>
    <property type="match status" value="1"/>
</dbReference>
<keyword evidence="1" id="KW-0106">Calcium</keyword>
<dbReference type="SMART" id="SM00054">
    <property type="entry name" value="EFh"/>
    <property type="match status" value="3"/>
</dbReference>
<keyword evidence="5" id="KW-1185">Reference proteome</keyword>
<dbReference type="EMBL" id="JAQMWT010000379">
    <property type="protein sequence ID" value="KAJ8602481.1"/>
    <property type="molecule type" value="Genomic_DNA"/>
</dbReference>
<evidence type="ECO:0000259" key="3">
    <source>
        <dbReference type="PROSITE" id="PS50222"/>
    </source>
</evidence>